<proteinExistence type="predicted"/>
<keyword evidence="1" id="KW-0472">Membrane</keyword>
<keyword evidence="1" id="KW-0812">Transmembrane</keyword>
<reference evidence="2 3" key="1">
    <citation type="journal article" date="2012" name="J. Bacteriol.">
        <title>Complete Genome Sequence of Paenibacillus mucilaginosus 3016, a Bacterium Functional as Microbial Fertilizer.</title>
        <authorList>
            <person name="Ma M."/>
            <person name="Wang Z."/>
            <person name="Li L."/>
            <person name="Jiang X."/>
            <person name="Guan D."/>
            <person name="Cao F."/>
            <person name="Chen H."/>
            <person name="Wang X."/>
            <person name="Shen D."/>
            <person name="Du B."/>
            <person name="Li J."/>
        </authorList>
    </citation>
    <scope>NUCLEOTIDE SEQUENCE [LARGE SCALE GENOMIC DNA]</scope>
    <source>
        <strain evidence="2 3">3016</strain>
    </source>
</reference>
<gene>
    <name evidence="2" type="ORF">PM3016_468</name>
</gene>
<protein>
    <submittedName>
        <fullName evidence="2">Uncharacterized protein</fullName>
    </submittedName>
</protein>
<dbReference type="KEGG" id="pmq:PM3016_468"/>
<keyword evidence="3" id="KW-1185">Reference proteome</keyword>
<dbReference type="EMBL" id="CP003235">
    <property type="protein sequence ID" value="AFC27438.1"/>
    <property type="molecule type" value="Genomic_DNA"/>
</dbReference>
<accession>H6NSL7</accession>
<sequence>MKQGDLIARSASGPALRSALRDRHRLAAASYAPWLLVWGAERAVNAGLRFAEPWREAGRLPAGLFLAALLVSLSLLLWEKLRRRAPAGVPARLLPATLVRSLAVVLGLSALYLAGSRMSLWGLTPYDSALLPGFVLASAYLVLGRRLGWPLTVLGVWMLALTAVTAWKYLGFAPILVSGLGGLSLMAVAGLLRLWTRGMRYQ</sequence>
<dbReference type="AlphaFoldDB" id="H6NSL7"/>
<keyword evidence="1" id="KW-1133">Transmembrane helix</keyword>
<dbReference type="RefSeq" id="WP_014368320.1">
    <property type="nucleotide sequence ID" value="NC_016935.1"/>
</dbReference>
<dbReference type="STRING" id="1116391.PM3016_468"/>
<evidence type="ECO:0000313" key="3">
    <source>
        <dbReference type="Proteomes" id="UP000007523"/>
    </source>
</evidence>
<feature type="transmembrane region" description="Helical" evidence="1">
    <location>
        <begin position="126"/>
        <end position="143"/>
    </location>
</feature>
<feature type="transmembrane region" description="Helical" evidence="1">
    <location>
        <begin position="62"/>
        <end position="81"/>
    </location>
</feature>
<feature type="transmembrane region" description="Helical" evidence="1">
    <location>
        <begin position="150"/>
        <end position="169"/>
    </location>
</feature>
<feature type="transmembrane region" description="Helical" evidence="1">
    <location>
        <begin position="93"/>
        <end position="114"/>
    </location>
</feature>
<feature type="transmembrane region" description="Helical" evidence="1">
    <location>
        <begin position="175"/>
        <end position="195"/>
    </location>
</feature>
<organism evidence="2 3">
    <name type="scientific">Paenibacillus mucilaginosus 3016</name>
    <dbReference type="NCBI Taxonomy" id="1116391"/>
    <lineage>
        <taxon>Bacteria</taxon>
        <taxon>Bacillati</taxon>
        <taxon>Bacillota</taxon>
        <taxon>Bacilli</taxon>
        <taxon>Bacillales</taxon>
        <taxon>Paenibacillaceae</taxon>
        <taxon>Paenibacillus</taxon>
    </lineage>
</organism>
<evidence type="ECO:0000256" key="1">
    <source>
        <dbReference type="SAM" id="Phobius"/>
    </source>
</evidence>
<dbReference type="Proteomes" id="UP000007523">
    <property type="component" value="Chromosome"/>
</dbReference>
<evidence type="ECO:0000313" key="2">
    <source>
        <dbReference type="EMBL" id="AFC27438.1"/>
    </source>
</evidence>
<dbReference type="HOGENOM" id="CLU_1353549_0_0_9"/>
<name>H6NSL7_9BACL</name>